<reference evidence="5 6" key="1">
    <citation type="submission" date="2010-05" db="EMBL/GenBank/DDBJ databases">
        <title>The Genome Sequence of Thecamonas trahens ATCC 50062.</title>
        <authorList>
            <consortium name="The Broad Institute Genome Sequencing Platform"/>
            <person name="Russ C."/>
            <person name="Cuomo C."/>
            <person name="Shea T."/>
            <person name="Young S.K."/>
            <person name="Zeng Q."/>
            <person name="Koehrsen M."/>
            <person name="Haas B."/>
            <person name="Borodovsky M."/>
            <person name="Guigo R."/>
            <person name="Alvarado L."/>
            <person name="Berlin A."/>
            <person name="Bochicchio J."/>
            <person name="Borenstein D."/>
            <person name="Chapman S."/>
            <person name="Chen Z."/>
            <person name="Freedman E."/>
            <person name="Gellesch M."/>
            <person name="Goldberg J."/>
            <person name="Griggs A."/>
            <person name="Gujja S."/>
            <person name="Heilman E."/>
            <person name="Heiman D."/>
            <person name="Hepburn T."/>
            <person name="Howarth C."/>
            <person name="Jen D."/>
            <person name="Larson L."/>
            <person name="Mehta T."/>
            <person name="Park D."/>
            <person name="Pearson M."/>
            <person name="Roberts A."/>
            <person name="Saif S."/>
            <person name="Shenoy N."/>
            <person name="Sisk P."/>
            <person name="Stolte C."/>
            <person name="Sykes S."/>
            <person name="Thomson T."/>
            <person name="Walk T."/>
            <person name="White J."/>
            <person name="Yandava C."/>
            <person name="Burger G."/>
            <person name="Gray M.W."/>
            <person name="Holland P.W.H."/>
            <person name="King N."/>
            <person name="Lang F.B.F."/>
            <person name="Roger A.J."/>
            <person name="Ruiz-Trillo I."/>
            <person name="Lander E."/>
            <person name="Nusbaum C."/>
        </authorList>
    </citation>
    <scope>NUCLEOTIDE SEQUENCE [LARGE SCALE GENOMIC DNA]</scope>
    <source>
        <strain evidence="5 6">ATCC 50062</strain>
    </source>
</reference>
<name>A0A0L0D1M9_THETB</name>
<evidence type="ECO:0000256" key="2">
    <source>
        <dbReference type="ARBA" id="ARBA00022980"/>
    </source>
</evidence>
<sequence length="181" mass="18188">MLRMTHISLPVLGQASARSVSKRAAKPLQVLVAKDGVEVAGRARVRGERVGVAAGFMRNKLYPAGDAVYDTEVNRALFAREEAIEAATKAAAGERAAQAEANASAAKAVLEVAAGKGELAVALEPGRNGANVFGVAKAVGDGAAGDASLISLLGLPKAVLGQGVHEVAIAGSAAKLTVRVG</sequence>
<evidence type="ECO:0000259" key="4">
    <source>
        <dbReference type="Pfam" id="PF01281"/>
    </source>
</evidence>
<keyword evidence="3" id="KW-0687">Ribonucleoprotein</keyword>
<accession>A0A0L0D1M9</accession>
<dbReference type="GeneID" id="25560085"/>
<dbReference type="InterPro" id="IPR020070">
    <property type="entry name" value="Ribosomal_bL9_N"/>
</dbReference>
<dbReference type="InterPro" id="IPR009027">
    <property type="entry name" value="Ribosomal_bL9/RNase_H1_N"/>
</dbReference>
<keyword evidence="6" id="KW-1185">Reference proteome</keyword>
<feature type="domain" description="Ribosomal protein L9" evidence="4">
    <location>
        <begin position="46"/>
        <end position="76"/>
    </location>
</feature>
<organism evidence="5 6">
    <name type="scientific">Thecamonas trahens ATCC 50062</name>
    <dbReference type="NCBI Taxonomy" id="461836"/>
    <lineage>
        <taxon>Eukaryota</taxon>
        <taxon>Apusozoa</taxon>
        <taxon>Apusomonadida</taxon>
        <taxon>Apusomonadidae</taxon>
        <taxon>Thecamonas</taxon>
    </lineage>
</organism>
<dbReference type="RefSeq" id="XP_013763128.1">
    <property type="nucleotide sequence ID" value="XM_013907674.1"/>
</dbReference>
<evidence type="ECO:0000256" key="3">
    <source>
        <dbReference type="ARBA" id="ARBA00023274"/>
    </source>
</evidence>
<keyword evidence="2" id="KW-0689">Ribosomal protein</keyword>
<gene>
    <name evidence="5" type="ORF">AMSG_00270</name>
</gene>
<comment type="similarity">
    <text evidence="1">Belongs to the bacterial ribosomal protein bL9 family.</text>
</comment>
<dbReference type="InterPro" id="IPR036935">
    <property type="entry name" value="Ribosomal_bL9_N_sf"/>
</dbReference>
<protein>
    <recommendedName>
        <fullName evidence="4">Ribosomal protein L9 domain-containing protein</fullName>
    </recommendedName>
</protein>
<evidence type="ECO:0000313" key="5">
    <source>
        <dbReference type="EMBL" id="KNC46152.1"/>
    </source>
</evidence>
<dbReference type="SUPFAM" id="SSF55658">
    <property type="entry name" value="L9 N-domain-like"/>
    <property type="match status" value="1"/>
</dbReference>
<dbReference type="GO" id="GO:0005840">
    <property type="term" value="C:ribosome"/>
    <property type="evidence" value="ECO:0007669"/>
    <property type="project" value="UniProtKB-KW"/>
</dbReference>
<evidence type="ECO:0000313" key="6">
    <source>
        <dbReference type="Proteomes" id="UP000054408"/>
    </source>
</evidence>
<proteinExistence type="inferred from homology"/>
<dbReference type="Pfam" id="PF01281">
    <property type="entry name" value="Ribosomal_L9_N"/>
    <property type="match status" value="1"/>
</dbReference>
<evidence type="ECO:0000256" key="1">
    <source>
        <dbReference type="ARBA" id="ARBA00010605"/>
    </source>
</evidence>
<dbReference type="AlphaFoldDB" id="A0A0L0D1M9"/>
<dbReference type="Proteomes" id="UP000054408">
    <property type="component" value="Unassembled WGS sequence"/>
</dbReference>
<dbReference type="EMBL" id="GL349433">
    <property type="protein sequence ID" value="KNC46152.1"/>
    <property type="molecule type" value="Genomic_DNA"/>
</dbReference>
<dbReference type="Gene3D" id="3.40.5.10">
    <property type="entry name" value="Ribosomal protein L9, N-terminal domain"/>
    <property type="match status" value="1"/>
</dbReference>
<dbReference type="GO" id="GO:1990904">
    <property type="term" value="C:ribonucleoprotein complex"/>
    <property type="evidence" value="ECO:0007669"/>
    <property type="project" value="UniProtKB-KW"/>
</dbReference>